<comment type="caution">
    <text evidence="1">The sequence shown here is derived from an EMBL/GenBank/DDBJ whole genome shotgun (WGS) entry which is preliminary data.</text>
</comment>
<proteinExistence type="predicted"/>
<organism evidence="1 2">
    <name type="scientific">Actinoplanes couchii</name>
    <dbReference type="NCBI Taxonomy" id="403638"/>
    <lineage>
        <taxon>Bacteria</taxon>
        <taxon>Bacillati</taxon>
        <taxon>Actinomycetota</taxon>
        <taxon>Actinomycetes</taxon>
        <taxon>Micromonosporales</taxon>
        <taxon>Micromonosporaceae</taxon>
        <taxon>Actinoplanes</taxon>
    </lineage>
</organism>
<dbReference type="PANTHER" id="PTHR40053">
    <property type="entry name" value="SPORULATION-CONTROL PROTEIN SPO0M"/>
    <property type="match status" value="1"/>
</dbReference>
<dbReference type="EMBL" id="BOMG01000102">
    <property type="protein sequence ID" value="GID59846.1"/>
    <property type="molecule type" value="Genomic_DNA"/>
</dbReference>
<dbReference type="PANTHER" id="PTHR40053:SF1">
    <property type="entry name" value="SPORULATION-CONTROL PROTEIN SPO0M"/>
    <property type="match status" value="1"/>
</dbReference>
<accession>A0ABQ3XMW4</accession>
<protein>
    <recommendedName>
        <fullName evidence="3">SpoOM family protein</fullName>
    </recommendedName>
</protein>
<dbReference type="Pfam" id="PF07070">
    <property type="entry name" value="Spo0M"/>
    <property type="match status" value="1"/>
</dbReference>
<reference evidence="1 2" key="1">
    <citation type="submission" date="2021-01" db="EMBL/GenBank/DDBJ databases">
        <title>Whole genome shotgun sequence of Actinoplanes couchii NBRC 106145.</title>
        <authorList>
            <person name="Komaki H."/>
            <person name="Tamura T."/>
        </authorList>
    </citation>
    <scope>NUCLEOTIDE SEQUENCE [LARGE SCALE GENOMIC DNA]</scope>
    <source>
        <strain evidence="1 2">NBRC 106145</strain>
    </source>
</reference>
<sequence length="304" mass="32752">MFKRMLGALGVGGPSVDTVLTDPRTYPGGPVTGRVDLVGGSHDASINDVTLSLIARVETSEEDVTGEFHRVTVSGPLHLAAGQEISIPFHFEVPWETPITAVYGQPLHGMALGLRTDVSIDQAVDKGDLDPLQVEPLPVQHRILDALQHLGFAFQTADLECGHIAGSPQTLPFYQEIEYRSAPQYAHSFGSIELTFVTTPYAAEVVLEFDGSHDSVNRYTVQHNAADTTDWAAQVDAWLQQAAYQRQHAGYGAHEHSHGSHGDEGGGMGGVLLGAAGGFAAGYLAEEAVEEFFEDDEEEEEEED</sequence>
<evidence type="ECO:0000313" key="2">
    <source>
        <dbReference type="Proteomes" id="UP000612282"/>
    </source>
</evidence>
<keyword evidence="2" id="KW-1185">Reference proteome</keyword>
<evidence type="ECO:0008006" key="3">
    <source>
        <dbReference type="Google" id="ProtNLM"/>
    </source>
</evidence>
<name>A0ABQ3XMW4_9ACTN</name>
<dbReference type="Proteomes" id="UP000612282">
    <property type="component" value="Unassembled WGS sequence"/>
</dbReference>
<evidence type="ECO:0000313" key="1">
    <source>
        <dbReference type="EMBL" id="GID59846.1"/>
    </source>
</evidence>
<gene>
    <name evidence="1" type="ORF">Aco03nite_082500</name>
</gene>
<dbReference type="InterPro" id="IPR009776">
    <property type="entry name" value="Spore_0_M"/>
</dbReference>